<dbReference type="InterPro" id="IPR050275">
    <property type="entry name" value="PGM_Phosphatase"/>
</dbReference>
<feature type="active site" description="Tele-phosphohistidine intermediate" evidence="1">
    <location>
        <position position="17"/>
    </location>
</feature>
<gene>
    <name evidence="3" type="ORF">dnl_22340</name>
</gene>
<dbReference type="Proteomes" id="UP000663720">
    <property type="component" value="Chromosome"/>
</dbReference>
<dbReference type="SMART" id="SM00855">
    <property type="entry name" value="PGAM"/>
    <property type="match status" value="1"/>
</dbReference>
<name>A0A975GG57_9BACT</name>
<dbReference type="PIRSF" id="PIRSF000709">
    <property type="entry name" value="6PFK_2-Ptase"/>
    <property type="match status" value="1"/>
</dbReference>
<dbReference type="AlphaFoldDB" id="A0A975GG57"/>
<dbReference type="Pfam" id="PF00300">
    <property type="entry name" value="His_Phos_1"/>
    <property type="match status" value="1"/>
</dbReference>
<evidence type="ECO:0000256" key="2">
    <source>
        <dbReference type="PIRSR" id="PIRSR613078-2"/>
    </source>
</evidence>
<dbReference type="GO" id="GO:0016791">
    <property type="term" value="F:phosphatase activity"/>
    <property type="evidence" value="ECO:0007669"/>
    <property type="project" value="TreeGrafter"/>
</dbReference>
<dbReference type="CDD" id="cd07067">
    <property type="entry name" value="HP_PGM_like"/>
    <property type="match status" value="1"/>
</dbReference>
<reference evidence="3" key="1">
    <citation type="journal article" date="2021" name="Microb. Physiol.">
        <title>Proteogenomic Insights into the Physiology of Marine, Sulfate-Reducing, Filamentous Desulfonema limicola and Desulfonema magnum.</title>
        <authorList>
            <person name="Schnaars V."/>
            <person name="Wohlbrand L."/>
            <person name="Scheve S."/>
            <person name="Hinrichs C."/>
            <person name="Reinhardt R."/>
            <person name="Rabus R."/>
        </authorList>
    </citation>
    <scope>NUCLEOTIDE SEQUENCE</scope>
    <source>
        <strain evidence="3">5ac10</strain>
    </source>
</reference>
<dbReference type="Gene3D" id="3.40.50.1240">
    <property type="entry name" value="Phosphoglycerate mutase-like"/>
    <property type="match status" value="1"/>
</dbReference>
<dbReference type="InterPro" id="IPR029033">
    <property type="entry name" value="His_PPase_superfam"/>
</dbReference>
<accession>A0A975GG57</accession>
<evidence type="ECO:0000256" key="1">
    <source>
        <dbReference type="PIRSR" id="PIRSR613078-1"/>
    </source>
</evidence>
<feature type="active site" description="Proton donor/acceptor" evidence="1">
    <location>
        <position position="88"/>
    </location>
</feature>
<dbReference type="KEGG" id="dli:dnl_22340"/>
<dbReference type="EMBL" id="CP061799">
    <property type="protein sequence ID" value="QTA79950.1"/>
    <property type="molecule type" value="Genomic_DNA"/>
</dbReference>
<evidence type="ECO:0000313" key="3">
    <source>
        <dbReference type="EMBL" id="QTA79950.1"/>
    </source>
</evidence>
<dbReference type="SUPFAM" id="SSF53254">
    <property type="entry name" value="Phosphoglycerate mutase-like"/>
    <property type="match status" value="1"/>
</dbReference>
<dbReference type="InterPro" id="IPR013078">
    <property type="entry name" value="His_Pase_superF_clade-1"/>
</dbReference>
<feature type="binding site" evidence="2">
    <location>
        <position position="66"/>
    </location>
    <ligand>
        <name>substrate</name>
    </ligand>
</feature>
<keyword evidence="4" id="KW-1185">Reference proteome</keyword>
<sequence length="217" mass="24316">MNPSNQQNHKKIFLVRHGHIGEDGPKRFIGTTDLPLSQKGTCQAEKLRNMLSSISFSRTVSSPLKRSLDTARIIAGSNKVEPVSDLEEIHLGKWEGLTFDHVKAVYPEAFKQRGIDPAGYRPPGGESFKDLQQRVVPVFNRLVKETDGSLLVAGHAGVNRVILCHVLGMPLENLFRISQDYCSINIFEYNQKQFKVMAVNMNISLFKLNHSVETSTI</sequence>
<dbReference type="PANTHER" id="PTHR48100">
    <property type="entry name" value="BROAD-SPECIFICITY PHOSPHATASE YOR283W-RELATED"/>
    <property type="match status" value="1"/>
</dbReference>
<protein>
    <submittedName>
        <fullName evidence="3">Histidine phosphatase superfamily protein</fullName>
    </submittedName>
</protein>
<evidence type="ECO:0000313" key="4">
    <source>
        <dbReference type="Proteomes" id="UP000663720"/>
    </source>
</evidence>
<proteinExistence type="predicted"/>
<dbReference type="RefSeq" id="WP_207691648.1">
    <property type="nucleotide sequence ID" value="NZ_CP061799.1"/>
</dbReference>
<organism evidence="3 4">
    <name type="scientific">Desulfonema limicola</name>
    <dbReference type="NCBI Taxonomy" id="45656"/>
    <lineage>
        <taxon>Bacteria</taxon>
        <taxon>Pseudomonadati</taxon>
        <taxon>Thermodesulfobacteriota</taxon>
        <taxon>Desulfobacteria</taxon>
        <taxon>Desulfobacterales</taxon>
        <taxon>Desulfococcaceae</taxon>
        <taxon>Desulfonema</taxon>
    </lineage>
</organism>